<name>A0ABS0ZMZ2_9ENTR</name>
<proteinExistence type="inferred from homology"/>
<gene>
    <name evidence="3" type="ORF">I6M88_04150</name>
</gene>
<dbReference type="PANTHER" id="PTHR34611:SF2">
    <property type="entry name" value="INACTIVE RECOMBINATION-PROMOTING NUCLEASE-LIKE PROTEIN RPNE-RELATED"/>
    <property type="match status" value="1"/>
</dbReference>
<dbReference type="NCBIfam" id="TIGR01784">
    <property type="entry name" value="T_den_put_tspse"/>
    <property type="match status" value="1"/>
</dbReference>
<comment type="caution">
    <text evidence="3">The sequence shown here is derived from an EMBL/GenBank/DDBJ whole genome shotgun (WGS) entry which is preliminary data.</text>
</comment>
<feature type="domain" description="Transposase (putative) YhgA-like" evidence="2">
    <location>
        <begin position="7"/>
        <end position="208"/>
    </location>
</feature>
<dbReference type="InterPro" id="IPR010106">
    <property type="entry name" value="RpnA"/>
</dbReference>
<dbReference type="Proteomes" id="UP000746649">
    <property type="component" value="Unassembled WGS sequence"/>
</dbReference>
<sequence>MERLPPSPHDAVFRQMLTQKAVARDFLQIHLPGHFLQICNLDSLKLESGSFVEENLRNRYADILYSLETEQGPGYIYALIEHQSTPDRLMAFRMMRYAIAAMQRHLDAGHTTLPLVVPILFYQGLKSPWPHSLNWQSLFSEPEMAKTLYDSEFPLVDLTAIPDNQILQHQRMAMLELLQKHIRQRDLSELLDQLITLLTQQSLTDPQLNVLINYMVKAGNCENPGVLIRQLAQGAPQYKDQLMTIAEWLEEKGRTEGIQLGMQQGLEEGARVIARRMLDDGMESSRIMQFTGLTAEELAALSH</sequence>
<dbReference type="Pfam" id="PF04754">
    <property type="entry name" value="Transposase_31"/>
    <property type="match status" value="1"/>
</dbReference>
<dbReference type="PANTHER" id="PTHR34611">
    <property type="match status" value="1"/>
</dbReference>
<accession>A0ABS0ZMZ2</accession>
<protein>
    <submittedName>
        <fullName evidence="3">Rpn family recombination-promoting nuclease/putative transposase</fullName>
    </submittedName>
</protein>
<keyword evidence="4" id="KW-1185">Reference proteome</keyword>
<evidence type="ECO:0000259" key="2">
    <source>
        <dbReference type="Pfam" id="PF04754"/>
    </source>
</evidence>
<dbReference type="EMBL" id="JADWND010000002">
    <property type="protein sequence ID" value="MBJ8380173.1"/>
    <property type="molecule type" value="Genomic_DNA"/>
</dbReference>
<dbReference type="InterPro" id="IPR006842">
    <property type="entry name" value="Transposase_31"/>
</dbReference>
<evidence type="ECO:0000256" key="1">
    <source>
        <dbReference type="ARBA" id="ARBA00009787"/>
    </source>
</evidence>
<evidence type="ECO:0000313" key="3">
    <source>
        <dbReference type="EMBL" id="MBJ8380173.1"/>
    </source>
</evidence>
<dbReference type="RefSeq" id="WP_200033572.1">
    <property type="nucleotide sequence ID" value="NZ_JADWND010000002.1"/>
</dbReference>
<organism evidence="3 4">
    <name type="scientific">Citrobacter sedlakii</name>
    <dbReference type="NCBI Taxonomy" id="67826"/>
    <lineage>
        <taxon>Bacteria</taxon>
        <taxon>Pseudomonadati</taxon>
        <taxon>Pseudomonadota</taxon>
        <taxon>Gammaproteobacteria</taxon>
        <taxon>Enterobacterales</taxon>
        <taxon>Enterobacteriaceae</taxon>
        <taxon>Citrobacter</taxon>
        <taxon>Citrobacter freundii complex</taxon>
    </lineage>
</organism>
<evidence type="ECO:0000313" key="4">
    <source>
        <dbReference type="Proteomes" id="UP000746649"/>
    </source>
</evidence>
<dbReference type="InterPro" id="IPR051699">
    <property type="entry name" value="Rpn/YhgA-like_nuclease"/>
</dbReference>
<reference evidence="3 4" key="1">
    <citation type="submission" date="2020-11" db="EMBL/GenBank/DDBJ databases">
        <title>Enhanced detection system for hospital associated transmission using whole genome sequencing surveillance.</title>
        <authorList>
            <person name="Harrison L.H."/>
            <person name="Van Tyne D."/>
            <person name="Marsh J.W."/>
            <person name="Griffith M.P."/>
            <person name="Snyder D.J."/>
            <person name="Cooper V.S."/>
            <person name="Mustapha M."/>
        </authorList>
    </citation>
    <scope>NUCLEOTIDE SEQUENCE [LARGE SCALE GENOMIC DNA]</scope>
    <source>
        <strain evidence="3 4">CB00117</strain>
    </source>
</reference>
<comment type="similarity">
    <text evidence="1">Belongs to the Rpn/YhgA-like nuclease family.</text>
</comment>